<dbReference type="EMBL" id="AAGLPX010000008">
    <property type="protein sequence ID" value="EBP3998251.1"/>
    <property type="molecule type" value="Genomic_DNA"/>
</dbReference>
<name>A0A5U3EMV4_SALET</name>
<dbReference type="Proteomes" id="UP000839575">
    <property type="component" value="Unassembled WGS sequence"/>
</dbReference>
<gene>
    <name evidence="1" type="ORF">S301_06030</name>
</gene>
<protein>
    <submittedName>
        <fullName evidence="1">Uncharacterized protein</fullName>
    </submittedName>
</protein>
<reference evidence="1" key="1">
    <citation type="submission" date="2018-07" db="EMBL/GenBank/DDBJ databases">
        <authorList>
            <consortium name="GenomeTrakr network: Whole genome sequencing for foodborne pathogen traceback"/>
        </authorList>
    </citation>
    <scope>NUCLEOTIDE SEQUENCE [LARGE SCALE GENOMIC DNA]</scope>
    <source>
        <strain evidence="1">CFSAN002851</strain>
    </source>
</reference>
<dbReference type="AlphaFoldDB" id="A0A5U3EMV4"/>
<evidence type="ECO:0000313" key="1">
    <source>
        <dbReference type="EMBL" id="EBP3998251.1"/>
    </source>
</evidence>
<sequence>MNITFNEIQQRRQLLRKKIIERRAELQECAQKLLQEYKSSLCLPGDTWRDLNGTHHQYVMIGEAENNGDFSPCSTSELQLNENRTMDFCIHTTIDTSVLSGGAGSIVMVSLWKEKDRVYATVGDPETLFIIATPQEEGAFREVTDAIKRLILASFVDPRLD</sequence>
<accession>A0A5U3EMV4</accession>
<comment type="caution">
    <text evidence="1">The sequence shown here is derived from an EMBL/GenBank/DDBJ whole genome shotgun (WGS) entry which is preliminary data.</text>
</comment>
<organism evidence="1">
    <name type="scientific">Salmonella enterica I</name>
    <dbReference type="NCBI Taxonomy" id="59201"/>
    <lineage>
        <taxon>Bacteria</taxon>
        <taxon>Pseudomonadati</taxon>
        <taxon>Pseudomonadota</taxon>
        <taxon>Gammaproteobacteria</taxon>
        <taxon>Enterobacterales</taxon>
        <taxon>Enterobacteriaceae</taxon>
        <taxon>Salmonella</taxon>
    </lineage>
</organism>
<proteinExistence type="predicted"/>